<dbReference type="PROSITE" id="PS51371">
    <property type="entry name" value="CBS"/>
    <property type="match status" value="1"/>
</dbReference>
<evidence type="ECO:0000256" key="9">
    <source>
        <dbReference type="RuleBase" id="RU362011"/>
    </source>
</evidence>
<dbReference type="KEGG" id="mft:XA26_56420"/>
<proteinExistence type="inferred from homology"/>
<dbReference type="CDD" id="cd04606">
    <property type="entry name" value="CBS_pair_Mg_transporter"/>
    <property type="match status" value="1"/>
</dbReference>
<keyword evidence="8" id="KW-0129">CBS domain</keyword>
<feature type="transmembrane region" description="Helical" evidence="9">
    <location>
        <begin position="316"/>
        <end position="343"/>
    </location>
</feature>
<keyword evidence="12" id="KW-1185">Reference proteome</keyword>
<dbReference type="GO" id="GO:0005886">
    <property type="term" value="C:plasma membrane"/>
    <property type="evidence" value="ECO:0007669"/>
    <property type="project" value="UniProtKB-SubCell"/>
</dbReference>
<dbReference type="SMART" id="SM00116">
    <property type="entry name" value="CBS"/>
    <property type="match status" value="2"/>
</dbReference>
<comment type="subcellular location">
    <subcellularLocation>
        <location evidence="9">Cell membrane</location>
        <topology evidence="9">Multi-pass membrane protein</topology>
    </subcellularLocation>
    <subcellularLocation>
        <location evidence="1">Membrane</location>
        <topology evidence="1">Multi-pass membrane protein</topology>
    </subcellularLocation>
</comment>
<feature type="domain" description="CBS" evidence="10">
    <location>
        <begin position="206"/>
        <end position="262"/>
    </location>
</feature>
<reference evidence="11 12" key="1">
    <citation type="journal article" date="2015" name="MBio">
        <title>Enzymatic Degradation of Phenazines Can Generate Energy and Protect Sensitive Organisms from Toxicity.</title>
        <authorList>
            <person name="Costa K.C."/>
            <person name="Bergkessel M."/>
            <person name="Saunders S."/>
            <person name="Korlach J."/>
            <person name="Newman D.K."/>
        </authorList>
    </citation>
    <scope>NUCLEOTIDE SEQUENCE [LARGE SCALE GENOMIC DNA]</scope>
    <source>
        <strain evidence="11 12">CT6</strain>
    </source>
</reference>
<dbReference type="Pfam" id="PF00571">
    <property type="entry name" value="CBS"/>
    <property type="match status" value="2"/>
</dbReference>
<dbReference type="InterPro" id="IPR006668">
    <property type="entry name" value="Mg_transptr_MgtE_intracell_dom"/>
</dbReference>
<evidence type="ECO:0000256" key="8">
    <source>
        <dbReference type="PROSITE-ProRule" id="PRU00703"/>
    </source>
</evidence>
<feature type="transmembrane region" description="Helical" evidence="9">
    <location>
        <begin position="290"/>
        <end position="310"/>
    </location>
</feature>
<evidence type="ECO:0000256" key="5">
    <source>
        <dbReference type="ARBA" id="ARBA00022842"/>
    </source>
</evidence>
<dbReference type="PANTHER" id="PTHR41394:SF8">
    <property type="entry name" value="MAGNESIUM TRANSPORTER MGTE"/>
    <property type="match status" value="1"/>
</dbReference>
<evidence type="ECO:0000256" key="2">
    <source>
        <dbReference type="ARBA" id="ARBA00009749"/>
    </source>
</evidence>
<keyword evidence="7 9" id="KW-0472">Membrane</keyword>
<dbReference type="RefSeq" id="WP_054603639.1">
    <property type="nucleotide sequence ID" value="NZ_CP011269.1"/>
</dbReference>
<keyword evidence="4 9" id="KW-0812">Transmembrane</keyword>
<dbReference type="GO" id="GO:0046872">
    <property type="term" value="F:metal ion binding"/>
    <property type="evidence" value="ECO:0007669"/>
    <property type="project" value="UniProtKB-KW"/>
</dbReference>
<dbReference type="EMBL" id="CP011269">
    <property type="protein sequence ID" value="ALI29432.1"/>
    <property type="molecule type" value="Genomic_DNA"/>
</dbReference>
<keyword evidence="9" id="KW-0479">Metal-binding</keyword>
<dbReference type="InterPro" id="IPR036739">
    <property type="entry name" value="SLC41_membr_dom_sf"/>
</dbReference>
<keyword evidence="5 9" id="KW-0460">Magnesium</keyword>
<evidence type="ECO:0000313" key="11">
    <source>
        <dbReference type="EMBL" id="ALI29432.1"/>
    </source>
</evidence>
<dbReference type="InterPro" id="IPR000644">
    <property type="entry name" value="CBS_dom"/>
</dbReference>
<dbReference type="STRING" id="1766.XA26_56420"/>
<evidence type="ECO:0000313" key="12">
    <source>
        <dbReference type="Proteomes" id="UP000057134"/>
    </source>
</evidence>
<dbReference type="Pfam" id="PF03448">
    <property type="entry name" value="MgtE_N"/>
    <property type="match status" value="1"/>
</dbReference>
<dbReference type="SMART" id="SM00924">
    <property type="entry name" value="MgtE_N"/>
    <property type="match status" value="1"/>
</dbReference>
<dbReference type="SUPFAM" id="SSF158791">
    <property type="entry name" value="MgtE N-terminal domain-like"/>
    <property type="match status" value="1"/>
</dbReference>
<dbReference type="Proteomes" id="UP000057134">
    <property type="component" value="Chromosome"/>
</dbReference>
<keyword evidence="3 9" id="KW-0813">Transport</keyword>
<dbReference type="SUPFAM" id="SSF161093">
    <property type="entry name" value="MgtE membrane domain-like"/>
    <property type="match status" value="1"/>
</dbReference>
<gene>
    <name evidence="11" type="ORF">XA26_56420</name>
</gene>
<dbReference type="PATRIC" id="fig|1766.6.peg.5613"/>
<feature type="transmembrane region" description="Helical" evidence="9">
    <location>
        <begin position="391"/>
        <end position="413"/>
    </location>
</feature>
<dbReference type="SUPFAM" id="SSF54631">
    <property type="entry name" value="CBS-domain pair"/>
    <property type="match status" value="1"/>
</dbReference>
<dbReference type="InterPro" id="IPR006669">
    <property type="entry name" value="MgtE_transporter"/>
</dbReference>
<comment type="similarity">
    <text evidence="2 9">Belongs to the SLC41A transporter family.</text>
</comment>
<evidence type="ECO:0000256" key="4">
    <source>
        <dbReference type="ARBA" id="ARBA00022692"/>
    </source>
</evidence>
<feature type="transmembrane region" description="Helical" evidence="9">
    <location>
        <begin position="425"/>
        <end position="447"/>
    </location>
</feature>
<evidence type="ECO:0000256" key="6">
    <source>
        <dbReference type="ARBA" id="ARBA00022989"/>
    </source>
</evidence>
<dbReference type="NCBIfam" id="TIGR00400">
    <property type="entry name" value="mgtE"/>
    <property type="match status" value="1"/>
</dbReference>
<evidence type="ECO:0000256" key="7">
    <source>
        <dbReference type="ARBA" id="ARBA00023136"/>
    </source>
</evidence>
<comment type="function">
    <text evidence="9">Acts as a magnesium transporter.</text>
</comment>
<keyword evidence="9" id="KW-1003">Cell membrane</keyword>
<dbReference type="InterPro" id="IPR046342">
    <property type="entry name" value="CBS_dom_sf"/>
</dbReference>
<feature type="transmembrane region" description="Helical" evidence="9">
    <location>
        <begin position="364"/>
        <end position="385"/>
    </location>
</feature>
<evidence type="ECO:0000256" key="3">
    <source>
        <dbReference type="ARBA" id="ARBA00022448"/>
    </source>
</evidence>
<dbReference type="Pfam" id="PF01769">
    <property type="entry name" value="MgtE"/>
    <property type="match status" value="1"/>
</dbReference>
<protein>
    <recommendedName>
        <fullName evidence="9">Magnesium transporter MgtE</fullName>
    </recommendedName>
</protein>
<keyword evidence="6 9" id="KW-1133">Transmembrane helix</keyword>
<dbReference type="Gene3D" id="1.10.357.20">
    <property type="entry name" value="SLC41 divalent cation transporters, integral membrane domain"/>
    <property type="match status" value="1"/>
</dbReference>
<dbReference type="AlphaFoldDB" id="A0A0N9YI37"/>
<evidence type="ECO:0000259" key="10">
    <source>
        <dbReference type="PROSITE" id="PS51371"/>
    </source>
</evidence>
<name>A0A0N9YI37_MYCFO</name>
<evidence type="ECO:0000256" key="1">
    <source>
        <dbReference type="ARBA" id="ARBA00004141"/>
    </source>
</evidence>
<dbReference type="PANTHER" id="PTHR41394">
    <property type="entry name" value="MAGNESIUM TRANSPORTER MGTE"/>
    <property type="match status" value="1"/>
</dbReference>
<dbReference type="GO" id="GO:0015095">
    <property type="term" value="F:magnesium ion transmembrane transporter activity"/>
    <property type="evidence" value="ECO:0007669"/>
    <property type="project" value="UniProtKB-UniRule"/>
</dbReference>
<accession>A0A0N9YI37</accession>
<sequence length="458" mass="48939">MSNTRSGTATINLREAVAMDTAKAIELWLEMESEPTERERQVAALAAGDRGRLGELLDTKTGPELMTTIDAHLAAKVLKATPAAAAAGVLSALDAPHAAEILRRFDDPRRDALLDAMVIDRARMLRTVLSWPEDSVAAHMQPDALTVAPAATVAQAVDQIREHAAHRPHGSAGAYVYVVDPQGVLLGAVRLRALVLTPADRPVEELMEEAVTAAPLTDVEDAAMTLIDHQLDELPVVDAENRLLGVFTEDDAVQVAEQEATEDAERQGGSAPLEVPYLQASPWLLWRKRIVWLLVLFAAEAYTGTVLRAFEEEMEAVVALAFFIPLLIGTGGNTGTQITTTLVRAMGTGQIRFRDVPAIVTKEMSTGALIAVAMAAAALVRSWTLGVGPQVTLTVCLTVAAIVMWASLVSSVLPLLLKKVKVDPAVVSAPMIATIVDGTGLMIYFWIAHLTLPQLAGL</sequence>
<dbReference type="InterPro" id="IPR006667">
    <property type="entry name" value="SLC41_membr_dom"/>
</dbReference>
<organism evidence="11 12">
    <name type="scientific">Mycolicibacterium fortuitum</name>
    <name type="common">Mycobacterium fortuitum</name>
    <dbReference type="NCBI Taxonomy" id="1766"/>
    <lineage>
        <taxon>Bacteria</taxon>
        <taxon>Bacillati</taxon>
        <taxon>Actinomycetota</taxon>
        <taxon>Actinomycetes</taxon>
        <taxon>Mycobacteriales</taxon>
        <taxon>Mycobacteriaceae</taxon>
        <taxon>Mycolicibacterium</taxon>
    </lineage>
</organism>
<comment type="subunit">
    <text evidence="9">Homodimer.</text>
</comment>
<dbReference type="Gene3D" id="3.10.580.10">
    <property type="entry name" value="CBS-domain"/>
    <property type="match status" value="1"/>
</dbReference>